<organism evidence="2 3">
    <name type="scientific">Arabidopsis thaliana</name>
    <name type="common">Mouse-ear cress</name>
    <dbReference type="NCBI Taxonomy" id="3702"/>
    <lineage>
        <taxon>Eukaryota</taxon>
        <taxon>Viridiplantae</taxon>
        <taxon>Streptophyta</taxon>
        <taxon>Embryophyta</taxon>
        <taxon>Tracheophyta</taxon>
        <taxon>Spermatophyta</taxon>
        <taxon>Magnoliopsida</taxon>
        <taxon>eudicotyledons</taxon>
        <taxon>Gunneridae</taxon>
        <taxon>Pentapetalae</taxon>
        <taxon>rosids</taxon>
        <taxon>malvids</taxon>
        <taxon>Brassicales</taxon>
        <taxon>Brassicaceae</taxon>
        <taxon>Camelineae</taxon>
        <taxon>Arabidopsis</taxon>
    </lineage>
</organism>
<dbReference type="Pfam" id="PF07734">
    <property type="entry name" value="FBA_1"/>
    <property type="match status" value="1"/>
</dbReference>
<dbReference type="InterPro" id="IPR017451">
    <property type="entry name" value="F-box-assoc_interact_dom"/>
</dbReference>
<dbReference type="NCBIfam" id="TIGR01640">
    <property type="entry name" value="F_box_assoc_1"/>
    <property type="match status" value="1"/>
</dbReference>
<accession>A0A5S9XEV7</accession>
<dbReference type="PANTHER" id="PTHR31672">
    <property type="entry name" value="BNACNNG10540D PROTEIN"/>
    <property type="match status" value="1"/>
</dbReference>
<dbReference type="ExpressionAtlas" id="A0A5S9XEV7">
    <property type="expression patterns" value="baseline"/>
</dbReference>
<dbReference type="InterPro" id="IPR050796">
    <property type="entry name" value="SCF_F-box_component"/>
</dbReference>
<dbReference type="OrthoDB" id="610337at2759"/>
<dbReference type="InterPro" id="IPR036047">
    <property type="entry name" value="F-box-like_dom_sf"/>
</dbReference>
<dbReference type="InterPro" id="IPR006527">
    <property type="entry name" value="F-box-assoc_dom_typ1"/>
</dbReference>
<sequence length="454" mass="53249">MTTTISHLPTELLDEIISRVPLKSTRAVRLTCKNWDSLFKNRSFMKEEAAAKEGESRMIVLMEKNLFAMSIFFSGIDIDPSAEQRGKLTCLYDDSEQVKISQVFHCEGLLLCVLEDDKCSLVVWNPYWGQTRWIEPRYFSRIQNCYGRYMYVYALGYNNKSRSHKILRFIDGAFDFPFWYEIYDFDSDLWTSLDVTPQWFINFPPRGCYNRGVTLKGNTYWCAIRRKSNTNWFVDLDHIICFDFTSERFGPLMPLPFVRYTSGSLVTLSCVREEKLAVLFCNNATVEVWITTKIETDKISWSKFLTVNMYVDLLEGSFFIDEVKKIAMIFDIPMNRETVYIVGEAGNVKELHLGQPVDVDKHFSPLFVCSYVPSLVQIKQPPGCQRKQESSLEKRRCDDENISRLIAHEETYVVYGRYVPSRKKPRYVHNLECLIYVFRLLFFSLNKVHYVINF</sequence>
<dbReference type="PANTHER" id="PTHR31672:SF10">
    <property type="entry name" value="F-BOX DOMAIN-CONTAINING PROTEIN"/>
    <property type="match status" value="1"/>
</dbReference>
<dbReference type="SUPFAM" id="SSF81383">
    <property type="entry name" value="F-box domain"/>
    <property type="match status" value="1"/>
</dbReference>
<dbReference type="Pfam" id="PF00646">
    <property type="entry name" value="F-box"/>
    <property type="match status" value="1"/>
</dbReference>
<dbReference type="InterPro" id="IPR001810">
    <property type="entry name" value="F-box_dom"/>
</dbReference>
<dbReference type="PROSITE" id="PS50181">
    <property type="entry name" value="FBOX"/>
    <property type="match status" value="1"/>
</dbReference>
<dbReference type="AlphaFoldDB" id="A0A5S9XEV7"/>
<protein>
    <recommendedName>
        <fullName evidence="1">F-box domain-containing protein</fullName>
    </recommendedName>
</protein>
<gene>
    <name evidence="2" type="ORF">C24_LOCUS13532</name>
</gene>
<dbReference type="EMBL" id="CACSHJ010000089">
    <property type="protein sequence ID" value="CAA0383320.1"/>
    <property type="molecule type" value="Genomic_DNA"/>
</dbReference>
<evidence type="ECO:0000313" key="3">
    <source>
        <dbReference type="Proteomes" id="UP000434276"/>
    </source>
</evidence>
<dbReference type="Gene3D" id="1.20.1280.50">
    <property type="match status" value="1"/>
</dbReference>
<proteinExistence type="predicted"/>
<dbReference type="Proteomes" id="UP000434276">
    <property type="component" value="Unassembled WGS sequence"/>
</dbReference>
<dbReference type="SMART" id="SM00256">
    <property type="entry name" value="FBOX"/>
    <property type="match status" value="1"/>
</dbReference>
<evidence type="ECO:0000313" key="2">
    <source>
        <dbReference type="EMBL" id="CAA0383320.1"/>
    </source>
</evidence>
<evidence type="ECO:0000259" key="1">
    <source>
        <dbReference type="PROSITE" id="PS50181"/>
    </source>
</evidence>
<feature type="domain" description="F-box" evidence="1">
    <location>
        <begin position="2"/>
        <end position="48"/>
    </location>
</feature>
<name>A0A5S9XEV7_ARATH</name>
<reference evidence="2 3" key="1">
    <citation type="submission" date="2019-12" db="EMBL/GenBank/DDBJ databases">
        <authorList>
            <person name="Jiao W.-B."/>
            <person name="Schneeberger K."/>
        </authorList>
    </citation>
    <scope>NUCLEOTIDE SEQUENCE [LARGE SCALE GENOMIC DNA]</scope>
    <source>
        <strain evidence="3">cv. C24</strain>
    </source>
</reference>